<reference evidence="8" key="1">
    <citation type="journal article" date="2019" name="Int. J. Syst. Evol. Microbiol.">
        <title>The Global Catalogue of Microorganisms (GCM) 10K type strain sequencing project: providing services to taxonomists for standard genome sequencing and annotation.</title>
        <authorList>
            <consortium name="The Broad Institute Genomics Platform"/>
            <consortium name="The Broad Institute Genome Sequencing Center for Infectious Disease"/>
            <person name="Wu L."/>
            <person name="Ma J."/>
        </authorList>
    </citation>
    <scope>NUCLEOTIDE SEQUENCE [LARGE SCALE GENOMIC DNA]</scope>
    <source>
        <strain evidence="8">KCTC 42143</strain>
    </source>
</reference>
<sequence length="356" mass="39523">MKKTVIELWKMKKTNDPILRVIGAGFCMGIPLFLGLYLGNMQIGTFGCFGAFAFLSYQPLPLKKLIQRIVTVGLAILTAFFFGMLATLIPWTIPIVISLVSLIGFMVCRAFKIPNPGPFFVIMVCSMGTGMKLHFPEILQAVAYAGIGVLSAVVMAAIVGYINQNWLHREVIVITATKHELILDTVENDSRMLLSAIHDAGIIFFAAYIGQSLDLGNPYWITISCAAVLQGRDLKMVFHRNIQRIVGGMVGLFIGALLLNLHLPVWQVVPIIVLLNLFVEFCMGRNYGIANFFTTPLSLLLANLSREQFAMDLVEYRFWGIVLGSLIGLAGAFLITYSLKMYDKELSIIQLMNKKD</sequence>
<accession>A0ABW4NK41</accession>
<feature type="transmembrane region" description="Helical" evidence="5">
    <location>
        <begin position="141"/>
        <end position="162"/>
    </location>
</feature>
<dbReference type="EMBL" id="JBHUFF010000008">
    <property type="protein sequence ID" value="MFD1798609.1"/>
    <property type="molecule type" value="Genomic_DNA"/>
</dbReference>
<evidence type="ECO:0000256" key="3">
    <source>
        <dbReference type="ARBA" id="ARBA00022989"/>
    </source>
</evidence>
<comment type="caution">
    <text evidence="7">The sequence shown here is derived from an EMBL/GenBank/DDBJ whole genome shotgun (WGS) entry which is preliminary data.</text>
</comment>
<feature type="domain" description="Integral membrane bound transporter" evidence="6">
    <location>
        <begin position="206"/>
        <end position="330"/>
    </location>
</feature>
<organism evidence="7 8">
    <name type="scientific">Carnobacterium antarcticum</name>
    <dbReference type="NCBI Taxonomy" id="2126436"/>
    <lineage>
        <taxon>Bacteria</taxon>
        <taxon>Bacillati</taxon>
        <taxon>Bacillota</taxon>
        <taxon>Bacilli</taxon>
        <taxon>Lactobacillales</taxon>
        <taxon>Carnobacteriaceae</taxon>
        <taxon>Carnobacterium</taxon>
    </lineage>
</organism>
<dbReference type="InterPro" id="IPR049453">
    <property type="entry name" value="Memb_transporter_dom"/>
</dbReference>
<feature type="transmembrane region" description="Helical" evidence="5">
    <location>
        <begin position="69"/>
        <end position="89"/>
    </location>
</feature>
<evidence type="ECO:0000256" key="4">
    <source>
        <dbReference type="ARBA" id="ARBA00023136"/>
    </source>
</evidence>
<keyword evidence="8" id="KW-1185">Reference proteome</keyword>
<dbReference type="Proteomes" id="UP001597285">
    <property type="component" value="Unassembled WGS sequence"/>
</dbReference>
<protein>
    <submittedName>
        <fullName evidence="7">FUSC family protein</fullName>
    </submittedName>
</protein>
<evidence type="ECO:0000313" key="7">
    <source>
        <dbReference type="EMBL" id="MFD1798609.1"/>
    </source>
</evidence>
<evidence type="ECO:0000259" key="6">
    <source>
        <dbReference type="Pfam" id="PF13515"/>
    </source>
</evidence>
<dbReference type="Pfam" id="PF13515">
    <property type="entry name" value="FUSC_2"/>
    <property type="match status" value="1"/>
</dbReference>
<gene>
    <name evidence="7" type="ORF">ACFSBK_01890</name>
</gene>
<feature type="transmembrane region" description="Helical" evidence="5">
    <location>
        <begin position="318"/>
        <end position="339"/>
    </location>
</feature>
<keyword evidence="4 5" id="KW-0472">Membrane</keyword>
<feature type="transmembrane region" description="Helical" evidence="5">
    <location>
        <begin position="21"/>
        <end position="38"/>
    </location>
</feature>
<name>A0ABW4NK41_9LACT</name>
<dbReference type="RefSeq" id="WP_058919029.1">
    <property type="nucleotide sequence ID" value="NZ_JBHSQC010000015.1"/>
</dbReference>
<proteinExistence type="predicted"/>
<comment type="subcellular location">
    <subcellularLocation>
        <location evidence="1">Membrane</location>
        <topology evidence="1">Multi-pass membrane protein</topology>
    </subcellularLocation>
</comment>
<evidence type="ECO:0000256" key="1">
    <source>
        <dbReference type="ARBA" id="ARBA00004141"/>
    </source>
</evidence>
<evidence type="ECO:0000256" key="5">
    <source>
        <dbReference type="SAM" id="Phobius"/>
    </source>
</evidence>
<feature type="transmembrane region" description="Helical" evidence="5">
    <location>
        <begin position="289"/>
        <end position="306"/>
    </location>
</feature>
<keyword evidence="2 5" id="KW-0812">Transmembrane</keyword>
<feature type="transmembrane region" description="Helical" evidence="5">
    <location>
        <begin position="242"/>
        <end position="259"/>
    </location>
</feature>
<evidence type="ECO:0000256" key="2">
    <source>
        <dbReference type="ARBA" id="ARBA00022692"/>
    </source>
</evidence>
<evidence type="ECO:0000313" key="8">
    <source>
        <dbReference type="Proteomes" id="UP001597285"/>
    </source>
</evidence>
<feature type="transmembrane region" description="Helical" evidence="5">
    <location>
        <begin position="95"/>
        <end position="111"/>
    </location>
</feature>
<keyword evidence="3 5" id="KW-1133">Transmembrane helix</keyword>